<dbReference type="AlphaFoldDB" id="A0A4P7QIE6"/>
<dbReference type="RefSeq" id="WP_136142040.1">
    <property type="nucleotide sequence ID" value="NZ_CP039247.1"/>
</dbReference>
<proteinExistence type="predicted"/>
<feature type="transmembrane region" description="Helical" evidence="1">
    <location>
        <begin position="22"/>
        <end position="46"/>
    </location>
</feature>
<accession>A0A4P7QIE6</accession>
<feature type="transmembrane region" description="Helical" evidence="1">
    <location>
        <begin position="52"/>
        <end position="75"/>
    </location>
</feature>
<protein>
    <recommendedName>
        <fullName evidence="4">Small multi-drug export protein</fullName>
    </recommendedName>
</protein>
<evidence type="ECO:0000313" key="2">
    <source>
        <dbReference type="EMBL" id="QCB29459.1"/>
    </source>
</evidence>
<keyword evidence="1" id="KW-0472">Membrane</keyword>
<dbReference type="KEGG" id="cee:CENDO_11045"/>
<sequence length="157" mass="17044">MVESITNTVWNFTQSFPEPLQWVAILVAGAIPLFEGHGAAVLGIAIGVQPVAATISAIAGNLVSMLVFASLSNYLRDKITPQRQARKKERIHHLYNRYGVPLVSLIAEVWLPSALTTILLISFGATKRQVIIWQTVTIIVWSVGMALIATGVITVLV</sequence>
<keyword evidence="1" id="KW-0812">Transmembrane</keyword>
<dbReference type="OrthoDB" id="4570818at2"/>
<evidence type="ECO:0008006" key="4">
    <source>
        <dbReference type="Google" id="ProtNLM"/>
    </source>
</evidence>
<evidence type="ECO:0000313" key="3">
    <source>
        <dbReference type="Proteomes" id="UP000296352"/>
    </source>
</evidence>
<gene>
    <name evidence="2" type="ORF">CENDO_11045</name>
</gene>
<evidence type="ECO:0000256" key="1">
    <source>
        <dbReference type="SAM" id="Phobius"/>
    </source>
</evidence>
<organism evidence="2 3">
    <name type="scientific">Corynebacterium endometrii</name>
    <dbReference type="NCBI Taxonomy" id="2488819"/>
    <lineage>
        <taxon>Bacteria</taxon>
        <taxon>Bacillati</taxon>
        <taxon>Actinomycetota</taxon>
        <taxon>Actinomycetes</taxon>
        <taxon>Mycobacteriales</taxon>
        <taxon>Corynebacteriaceae</taxon>
        <taxon>Corynebacterium</taxon>
    </lineage>
</organism>
<name>A0A4P7QIE6_9CORY</name>
<keyword evidence="1" id="KW-1133">Transmembrane helix</keyword>
<keyword evidence="3" id="KW-1185">Reference proteome</keyword>
<feature type="transmembrane region" description="Helical" evidence="1">
    <location>
        <begin position="95"/>
        <end position="125"/>
    </location>
</feature>
<feature type="transmembrane region" description="Helical" evidence="1">
    <location>
        <begin position="131"/>
        <end position="156"/>
    </location>
</feature>
<dbReference type="Proteomes" id="UP000296352">
    <property type="component" value="Chromosome"/>
</dbReference>
<reference evidence="2 3" key="1">
    <citation type="submission" date="2019-04" db="EMBL/GenBank/DDBJ databases">
        <title>Corynebacterium endometrii sp. nov., isolated from the uterus of a cow with endometritis.</title>
        <authorList>
            <person name="Ballas P."/>
            <person name="Ruckert C."/>
            <person name="Wagener K."/>
            <person name="Drillich M."/>
            <person name="Kaempfer P."/>
            <person name="Busse H.-J."/>
            <person name="Ehling-Schulz M."/>
        </authorList>
    </citation>
    <scope>NUCLEOTIDE SEQUENCE [LARGE SCALE GENOMIC DNA]</scope>
    <source>
        <strain evidence="2 3">LMM-1653</strain>
    </source>
</reference>
<dbReference type="EMBL" id="CP039247">
    <property type="protein sequence ID" value="QCB29459.1"/>
    <property type="molecule type" value="Genomic_DNA"/>
</dbReference>